<dbReference type="EMBL" id="RSED01000018">
    <property type="protein sequence ID" value="RRS02813.1"/>
    <property type="molecule type" value="Genomic_DNA"/>
</dbReference>
<proteinExistence type="predicted"/>
<evidence type="ECO:0000313" key="3">
    <source>
        <dbReference type="Proteomes" id="UP000269265"/>
    </source>
</evidence>
<feature type="transmembrane region" description="Helical" evidence="1">
    <location>
        <begin position="21"/>
        <end position="43"/>
    </location>
</feature>
<protein>
    <submittedName>
        <fullName evidence="2">Uncharacterized protein</fullName>
    </submittedName>
</protein>
<dbReference type="RefSeq" id="WP_125244820.1">
    <property type="nucleotide sequence ID" value="NZ_RSED01000018.1"/>
</dbReference>
<feature type="transmembrane region" description="Helical" evidence="1">
    <location>
        <begin position="49"/>
        <end position="69"/>
    </location>
</feature>
<keyword evidence="1" id="KW-1133">Transmembrane helix</keyword>
<reference evidence="2 3" key="1">
    <citation type="submission" date="2018-12" db="EMBL/GenBank/DDBJ databases">
        <title>The whole draft genome of Aquabacterium sp. SJQ9.</title>
        <authorList>
            <person name="Sun L."/>
            <person name="Gao X."/>
            <person name="Chen W."/>
            <person name="Huang K."/>
        </authorList>
    </citation>
    <scope>NUCLEOTIDE SEQUENCE [LARGE SCALE GENOMIC DNA]</scope>
    <source>
        <strain evidence="2 3">SJQ9</strain>
    </source>
</reference>
<dbReference type="Proteomes" id="UP000269265">
    <property type="component" value="Unassembled WGS sequence"/>
</dbReference>
<evidence type="ECO:0000313" key="2">
    <source>
        <dbReference type="EMBL" id="RRS02813.1"/>
    </source>
</evidence>
<dbReference type="AlphaFoldDB" id="A0A3R8T308"/>
<comment type="caution">
    <text evidence="2">The sequence shown here is derived from an EMBL/GenBank/DDBJ whole genome shotgun (WGS) entry which is preliminary data.</text>
</comment>
<keyword evidence="3" id="KW-1185">Reference proteome</keyword>
<organism evidence="2 3">
    <name type="scientific">Aquabacterium soli</name>
    <dbReference type="NCBI Taxonomy" id="2493092"/>
    <lineage>
        <taxon>Bacteria</taxon>
        <taxon>Pseudomonadati</taxon>
        <taxon>Pseudomonadota</taxon>
        <taxon>Betaproteobacteria</taxon>
        <taxon>Burkholderiales</taxon>
        <taxon>Aquabacterium</taxon>
    </lineage>
</organism>
<evidence type="ECO:0000256" key="1">
    <source>
        <dbReference type="SAM" id="Phobius"/>
    </source>
</evidence>
<accession>A0A3R8T308</accession>
<name>A0A3R8T308_9BURK</name>
<gene>
    <name evidence="2" type="ORF">EIP75_18770</name>
</gene>
<keyword evidence="1" id="KW-0812">Transmembrane</keyword>
<keyword evidence="1" id="KW-0472">Membrane</keyword>
<sequence length="82" mass="8851">MPDTSKSVHGKKGCWSPRQCLRATILSSALSGVALAMAGELWIQGAGEALVLFMLFVAACFYVVAETGFGERMLEMVRQQTP</sequence>